<evidence type="ECO:0000256" key="1">
    <source>
        <dbReference type="SAM" id="MobiDB-lite"/>
    </source>
</evidence>
<feature type="compositionally biased region" description="Basic and acidic residues" evidence="1">
    <location>
        <begin position="1007"/>
        <end position="1016"/>
    </location>
</feature>
<accession>A0A4C1X7A8</accession>
<dbReference type="EMBL" id="BGZK01000728">
    <property type="protein sequence ID" value="GBP58157.1"/>
    <property type="molecule type" value="Genomic_DNA"/>
</dbReference>
<sequence length="1434" mass="160816">MKRGVDDPRTNDGHSIYGVRPGPTVLCALAHERFDLIYPATIEPGLSGAKRNCGVVSARVTLFKTAKNFDEKESSYVNESMMPTNIFHFVHNDTPKGNGTSDVRPSSIKRALPQECRRSIDKIYNLMNEMVNSNKAEIEDGRTNRTGDNETQPAEKRSDRNKSVSKSSDVDELMTSNFCINKVNRGNNKRNEISVSTVPQPDANFKSSRARLDVHEKNKFSFKEVKSNNLDNVNHDTAFRAVSRARRTSDGGARGQNMKRTHVAADRRASDYITYNKLTDSRRYHRSDYTRPSRAERRERERELWCNRNESISPRKKCVKLSQIENTKVAIGGDNTFDNYVKRNIADVIDEAKEARGEAVRGPPKLNATRLDALAQPRRPYVQAHSEYYRRRHGRTLVADRLQRLAAPAHPSVPNASPSRNYTHVDTPAKIPKKLNKGKSTIVRARTRSSSPEAQSPTPSPSTRNKYAERPLRWKPTQLTSRQPEVCRGAAAIMYAFYAKDPEFEPGLVFYSASTYAAGQHTGVLTARDLPREGSLGGPLGTGSHWNTNTGRVVERRGLRRAIYRHTAHPAPALQQKFITEEPSAVDESLNDNSDSNNDLLKACEDSAEKLFTMCHEYKEENEIENATYVITTQYTANNNLSAEFSEISNLTNTDNSNTNVTTDLSIDQRKLEDKFDTRLNLIRKFNKQIQNNSDEVDLVNVGVQDRILYNAFQETVKFNEESENCPNRSNQILIVKSGNPVRSIDPEAELELLLVLDVLPRILKTHLDFKLPDLPIQIATVNYAISQYNNVECITSNYDKYHKRIDLTRQITDERLTESRSAEVIGNIQNHQHKKSVLTYQCSSSNCNDDENDSVLDAEIKLCEAYTICSNSRETNESKRSPFNKDYDVRCKEKIPTKIFSKNDFKFSDRFDNKFNTSKVDEADEDMQKNLNSSSSLDILVGLLNEIKNISKCQAYIATNYDYGAKIMDDPHEDSHSLKTWNSNSTRSDFKNGSRTVSGVSTPDQKCSKSTENELTHQSYLSSIQKSKTQNNYPGDGLGFDSKCVSCDIIGQMEYIEKGINVQMGENGLVNVYVDTPPEGPAGEGEGEGGGARSSRLGARSRSSGGNALALKDLNKRTVHYHRSLIDINVASQPYTDTVIIYKKMGNAVNNATNIAENMKLSKEHQIIHIGKNDFEKTANPHTFGVDDCQGPDPLLKLKRDILVIYRPPRFPQRKIPATSSGPRPLPGFSPRSGRSSHAEMSSSWSPLDNFFHNGSPGSLPAVYVLEKRKTGRATVRQLHILWSVLRNGSTLLLALKSAIRRRKYHLIILMADVLPPRMVVHKVVKRSAIAMTTIQDAGFEIHEYLSYSPGLAPVVISIYFQDGLNLNQLNRSGRSFVDPPHSAAGAGVGMSLWLGSGHHLRRDTAFLGHDMETIVSRRVSVSSHLVFVGRIG</sequence>
<dbReference type="Proteomes" id="UP000299102">
    <property type="component" value="Unassembled WGS sequence"/>
</dbReference>
<gene>
    <name evidence="2" type="ORF">EVAR_86319_1</name>
</gene>
<evidence type="ECO:0000313" key="3">
    <source>
        <dbReference type="Proteomes" id="UP000299102"/>
    </source>
</evidence>
<reference evidence="2 3" key="1">
    <citation type="journal article" date="2019" name="Commun. Biol.">
        <title>The bagworm genome reveals a unique fibroin gene that provides high tensile strength.</title>
        <authorList>
            <person name="Kono N."/>
            <person name="Nakamura H."/>
            <person name="Ohtoshi R."/>
            <person name="Tomita M."/>
            <person name="Numata K."/>
            <person name="Arakawa K."/>
        </authorList>
    </citation>
    <scope>NUCLEOTIDE SEQUENCE [LARGE SCALE GENOMIC DNA]</scope>
</reference>
<protein>
    <submittedName>
        <fullName evidence="2">Uncharacterized protein</fullName>
    </submittedName>
</protein>
<feature type="region of interest" description="Disordered" evidence="1">
    <location>
        <begin position="975"/>
        <end position="1017"/>
    </location>
</feature>
<feature type="compositionally biased region" description="Gly residues" evidence="1">
    <location>
        <begin position="1083"/>
        <end position="1093"/>
    </location>
</feature>
<organism evidence="2 3">
    <name type="scientific">Eumeta variegata</name>
    <name type="common">Bagworm moth</name>
    <name type="synonym">Eumeta japonica</name>
    <dbReference type="NCBI Taxonomy" id="151549"/>
    <lineage>
        <taxon>Eukaryota</taxon>
        <taxon>Metazoa</taxon>
        <taxon>Ecdysozoa</taxon>
        <taxon>Arthropoda</taxon>
        <taxon>Hexapoda</taxon>
        <taxon>Insecta</taxon>
        <taxon>Pterygota</taxon>
        <taxon>Neoptera</taxon>
        <taxon>Endopterygota</taxon>
        <taxon>Lepidoptera</taxon>
        <taxon>Glossata</taxon>
        <taxon>Ditrysia</taxon>
        <taxon>Tineoidea</taxon>
        <taxon>Psychidae</taxon>
        <taxon>Oiketicinae</taxon>
        <taxon>Eumeta</taxon>
    </lineage>
</organism>
<proteinExistence type="predicted"/>
<feature type="region of interest" description="Disordered" evidence="1">
    <location>
        <begin position="135"/>
        <end position="170"/>
    </location>
</feature>
<feature type="compositionally biased region" description="Polar residues" evidence="1">
    <location>
        <begin position="448"/>
        <end position="465"/>
    </location>
</feature>
<keyword evidence="3" id="KW-1185">Reference proteome</keyword>
<feature type="region of interest" description="Disordered" evidence="1">
    <location>
        <begin position="1214"/>
        <end position="1242"/>
    </location>
</feature>
<feature type="region of interest" description="Disordered" evidence="1">
    <location>
        <begin position="1077"/>
        <end position="1107"/>
    </location>
</feature>
<feature type="region of interest" description="Disordered" evidence="1">
    <location>
        <begin position="241"/>
        <end position="265"/>
    </location>
</feature>
<evidence type="ECO:0000313" key="2">
    <source>
        <dbReference type="EMBL" id="GBP58157.1"/>
    </source>
</evidence>
<feature type="compositionally biased region" description="Low complexity" evidence="1">
    <location>
        <begin position="1094"/>
        <end position="1107"/>
    </location>
</feature>
<feature type="region of interest" description="Disordered" evidence="1">
    <location>
        <begin position="408"/>
        <end position="471"/>
    </location>
</feature>
<feature type="compositionally biased region" description="Polar residues" evidence="1">
    <location>
        <begin position="414"/>
        <end position="424"/>
    </location>
</feature>
<name>A0A4C1X7A8_EUMVA</name>
<comment type="caution">
    <text evidence="2">The sequence shown here is derived from an EMBL/GenBank/DDBJ whole genome shotgun (WGS) entry which is preliminary data.</text>
</comment>
<dbReference type="OrthoDB" id="7386884at2759"/>
<feature type="compositionally biased region" description="Basic and acidic residues" evidence="1">
    <location>
        <begin position="136"/>
        <end position="162"/>
    </location>
</feature>
<feature type="compositionally biased region" description="Polar residues" evidence="1">
    <location>
        <begin position="979"/>
        <end position="1006"/>
    </location>
</feature>